<dbReference type="GO" id="GO:0004523">
    <property type="term" value="F:RNA-DNA hybrid ribonuclease activity"/>
    <property type="evidence" value="ECO:0007669"/>
    <property type="project" value="InterPro"/>
</dbReference>
<dbReference type="EnsemblPlants" id="evm.model.09.356">
    <property type="protein sequence ID" value="cds.evm.model.09.356"/>
    <property type="gene ID" value="evm.TU.09.356"/>
</dbReference>
<dbReference type="Pfam" id="PF13456">
    <property type="entry name" value="RVT_3"/>
    <property type="match status" value="1"/>
</dbReference>
<accession>A0A803QFX1</accession>
<sequence length="430" mass="47198">MRKVVGDGRSIQAFRDPWIPQPRTFRPITAAPSGSVMVQELIDGSGAWDLNALSHYFLRLDIDAILSIPLRNGGCEDQWCWHYTSNGCYTVKSGYVVALDLATERNGGSSVNQASWWNDLWKLKIPQKVKIFLWRMYHRALPANSQLIKRNIPVQPICHRCGEAMETPKHALVFCSSLLPIWSELRVWSQFNRCRNGPLAELLVCLFSMIEQSKFELLAMVWWWVWSSKGHHGVLLVGLGGPRGDVSGWVMGLLGGVGTAEARGGLVCPTRWCPPEMGEFVLSVDAAVTSGRGFARFGGVIRGGKGVVWAAWAEGGVGDYQVVVAELLAVRTGLLWAARLGYNLVRVETDSSVVSSWINCPSSIIMFKPIVEEIHSLLAVVGGSFCCAILRVANGVAHALAKSVTSSVGVQLWTDACPRFISTPVTTDFI</sequence>
<evidence type="ECO:0000313" key="4">
    <source>
        <dbReference type="Proteomes" id="UP000596661"/>
    </source>
</evidence>
<dbReference type="InterPro" id="IPR036397">
    <property type="entry name" value="RNaseH_sf"/>
</dbReference>
<dbReference type="InterPro" id="IPR044730">
    <property type="entry name" value="RNase_H-like_dom_plant"/>
</dbReference>
<dbReference type="InterPro" id="IPR012337">
    <property type="entry name" value="RNaseH-like_sf"/>
</dbReference>
<organism evidence="3 4">
    <name type="scientific">Cannabis sativa</name>
    <name type="common">Hemp</name>
    <name type="synonym">Marijuana</name>
    <dbReference type="NCBI Taxonomy" id="3483"/>
    <lineage>
        <taxon>Eukaryota</taxon>
        <taxon>Viridiplantae</taxon>
        <taxon>Streptophyta</taxon>
        <taxon>Embryophyta</taxon>
        <taxon>Tracheophyta</taxon>
        <taxon>Spermatophyta</taxon>
        <taxon>Magnoliopsida</taxon>
        <taxon>eudicotyledons</taxon>
        <taxon>Gunneridae</taxon>
        <taxon>Pentapetalae</taxon>
        <taxon>rosids</taxon>
        <taxon>fabids</taxon>
        <taxon>Rosales</taxon>
        <taxon>Cannabaceae</taxon>
        <taxon>Cannabis</taxon>
    </lineage>
</organism>
<dbReference type="CDD" id="cd06222">
    <property type="entry name" value="RNase_H_like"/>
    <property type="match status" value="1"/>
</dbReference>
<dbReference type="InterPro" id="IPR026960">
    <property type="entry name" value="RVT-Znf"/>
</dbReference>
<name>A0A803QFX1_CANSA</name>
<dbReference type="AlphaFoldDB" id="A0A803QFX1"/>
<dbReference type="EMBL" id="UZAU01000723">
    <property type="status" value="NOT_ANNOTATED_CDS"/>
    <property type="molecule type" value="Genomic_DNA"/>
</dbReference>
<protein>
    <recommendedName>
        <fullName evidence="5">Reverse transcriptase zinc-binding domain-containing protein</fullName>
    </recommendedName>
</protein>
<evidence type="ECO:0008006" key="5">
    <source>
        <dbReference type="Google" id="ProtNLM"/>
    </source>
</evidence>
<dbReference type="InterPro" id="IPR053151">
    <property type="entry name" value="RNase_H-like"/>
</dbReference>
<dbReference type="PANTHER" id="PTHR47723:SF19">
    <property type="entry name" value="POLYNUCLEOTIDYL TRANSFERASE, RIBONUCLEASE H-LIKE SUPERFAMILY PROTEIN"/>
    <property type="match status" value="1"/>
</dbReference>
<dbReference type="InterPro" id="IPR002156">
    <property type="entry name" value="RNaseH_domain"/>
</dbReference>
<feature type="domain" description="Reverse transcriptase zinc-binding" evidence="2">
    <location>
        <begin position="106"/>
        <end position="182"/>
    </location>
</feature>
<dbReference type="GO" id="GO:0003676">
    <property type="term" value="F:nucleic acid binding"/>
    <property type="evidence" value="ECO:0007669"/>
    <property type="project" value="InterPro"/>
</dbReference>
<feature type="domain" description="RNase H type-1" evidence="1">
    <location>
        <begin position="284"/>
        <end position="403"/>
    </location>
</feature>
<proteinExistence type="predicted"/>
<dbReference type="Gramene" id="evm.model.09.356">
    <property type="protein sequence ID" value="cds.evm.model.09.356"/>
    <property type="gene ID" value="evm.TU.09.356"/>
</dbReference>
<evidence type="ECO:0000259" key="2">
    <source>
        <dbReference type="Pfam" id="PF13966"/>
    </source>
</evidence>
<dbReference type="Gene3D" id="3.30.420.10">
    <property type="entry name" value="Ribonuclease H-like superfamily/Ribonuclease H"/>
    <property type="match status" value="1"/>
</dbReference>
<evidence type="ECO:0000313" key="3">
    <source>
        <dbReference type="EnsemblPlants" id="cds.evm.model.09.356"/>
    </source>
</evidence>
<keyword evidence="4" id="KW-1185">Reference proteome</keyword>
<reference evidence="3" key="2">
    <citation type="submission" date="2021-03" db="UniProtKB">
        <authorList>
            <consortium name="EnsemblPlants"/>
        </authorList>
    </citation>
    <scope>IDENTIFICATION</scope>
</reference>
<reference evidence="3" key="1">
    <citation type="submission" date="2018-11" db="EMBL/GenBank/DDBJ databases">
        <authorList>
            <person name="Grassa J C."/>
        </authorList>
    </citation>
    <scope>NUCLEOTIDE SEQUENCE [LARGE SCALE GENOMIC DNA]</scope>
</reference>
<dbReference type="SUPFAM" id="SSF53098">
    <property type="entry name" value="Ribonuclease H-like"/>
    <property type="match status" value="1"/>
</dbReference>
<dbReference type="Pfam" id="PF13966">
    <property type="entry name" value="zf-RVT"/>
    <property type="match status" value="1"/>
</dbReference>
<evidence type="ECO:0000259" key="1">
    <source>
        <dbReference type="Pfam" id="PF13456"/>
    </source>
</evidence>
<dbReference type="Proteomes" id="UP000596661">
    <property type="component" value="Chromosome 9"/>
</dbReference>
<dbReference type="PANTHER" id="PTHR47723">
    <property type="entry name" value="OS05G0353850 PROTEIN"/>
    <property type="match status" value="1"/>
</dbReference>